<feature type="compositionally biased region" description="Polar residues" evidence="1">
    <location>
        <begin position="14"/>
        <end position="33"/>
    </location>
</feature>
<comment type="caution">
    <text evidence="2">The sequence shown here is derived from an EMBL/GenBank/DDBJ whole genome shotgun (WGS) entry which is preliminary data.</text>
</comment>
<sequence length="289" mass="32102">MQPEPSSETKKSVSNESSGAAPSPKSDSPTNTKRSSENSTPSPQETQSSSTETKRASKNNESGEFFYGEWQIKKVIAYGAAGSYSSEDIDTLTGQHLTFSKDYATCFADKIEDMDKTITHPVYKKRVIAKDAFPANYRVTLDQLGINRDSVTELDATESNGNCTVTFITPDSHKLILFGGGTFFELDKVSNENNPTTSDEDTQNQAAIEEDHQNKAVSLVKDYLRHKNELEEDENHFVQFEETYNAYYIVRYSTLSSGHSSTNGRYAVDINKGKVIDISDTTDLDFLGQ</sequence>
<reference evidence="2" key="2">
    <citation type="submission" date="2020-09" db="EMBL/GenBank/DDBJ databases">
        <authorList>
            <person name="Sun Q."/>
            <person name="Zhou Y."/>
        </authorList>
    </citation>
    <scope>NUCLEOTIDE SEQUENCE</scope>
    <source>
        <strain evidence="2">CGMCC 1.12777</strain>
    </source>
</reference>
<evidence type="ECO:0000313" key="3">
    <source>
        <dbReference type="Proteomes" id="UP000656813"/>
    </source>
</evidence>
<evidence type="ECO:0000256" key="1">
    <source>
        <dbReference type="SAM" id="MobiDB-lite"/>
    </source>
</evidence>
<feature type="compositionally biased region" description="Low complexity" evidence="1">
    <location>
        <begin position="39"/>
        <end position="51"/>
    </location>
</feature>
<feature type="region of interest" description="Disordered" evidence="1">
    <location>
        <begin position="1"/>
        <end position="60"/>
    </location>
</feature>
<name>A0A8J3EM14_9BACL</name>
<proteinExistence type="predicted"/>
<dbReference type="EMBL" id="BMFV01000017">
    <property type="protein sequence ID" value="GGH83330.1"/>
    <property type="molecule type" value="Genomic_DNA"/>
</dbReference>
<gene>
    <name evidence="2" type="ORF">GCM10007096_24040</name>
</gene>
<keyword evidence="3" id="KW-1185">Reference proteome</keyword>
<dbReference type="Proteomes" id="UP000656813">
    <property type="component" value="Unassembled WGS sequence"/>
</dbReference>
<dbReference type="AlphaFoldDB" id="A0A8J3EM14"/>
<organism evidence="2 3">
    <name type="scientific">Pullulanibacillus pueri</name>
    <dbReference type="NCBI Taxonomy" id="1437324"/>
    <lineage>
        <taxon>Bacteria</taxon>
        <taxon>Bacillati</taxon>
        <taxon>Bacillota</taxon>
        <taxon>Bacilli</taxon>
        <taxon>Bacillales</taxon>
        <taxon>Sporolactobacillaceae</taxon>
        <taxon>Pullulanibacillus</taxon>
    </lineage>
</organism>
<evidence type="ECO:0000313" key="2">
    <source>
        <dbReference type="EMBL" id="GGH83330.1"/>
    </source>
</evidence>
<reference evidence="2" key="1">
    <citation type="journal article" date="2014" name="Int. J. Syst. Evol. Microbiol.">
        <title>Complete genome sequence of Corynebacterium casei LMG S-19264T (=DSM 44701T), isolated from a smear-ripened cheese.</title>
        <authorList>
            <consortium name="US DOE Joint Genome Institute (JGI-PGF)"/>
            <person name="Walter F."/>
            <person name="Albersmeier A."/>
            <person name="Kalinowski J."/>
            <person name="Ruckert C."/>
        </authorList>
    </citation>
    <scope>NUCLEOTIDE SEQUENCE</scope>
    <source>
        <strain evidence="2">CGMCC 1.12777</strain>
    </source>
</reference>
<accession>A0A8J3EM14</accession>
<protein>
    <submittedName>
        <fullName evidence="2">Uncharacterized protein</fullName>
    </submittedName>
</protein>